<evidence type="ECO:0000313" key="3">
    <source>
        <dbReference type="EMBL" id="SCC08039.1"/>
    </source>
</evidence>
<dbReference type="InterPro" id="IPR006528">
    <property type="entry name" value="Phage_head_morphogenesis_dom"/>
</dbReference>
<evidence type="ECO:0000259" key="1">
    <source>
        <dbReference type="Pfam" id="PF04233"/>
    </source>
</evidence>
<dbReference type="AlphaFoldDB" id="A0A1C4BM89"/>
<feature type="domain" description="Phage-Barnase-EndoU-ColicinE5/D-RelE like nuclease 2" evidence="2">
    <location>
        <begin position="278"/>
        <end position="407"/>
    </location>
</feature>
<feature type="domain" description="Phage head morphogenesis" evidence="1">
    <location>
        <begin position="54"/>
        <end position="168"/>
    </location>
</feature>
<dbReference type="Proteomes" id="UP000199698">
    <property type="component" value="Unassembled WGS sequence"/>
</dbReference>
<protein>
    <submittedName>
        <fullName evidence="3">Phage Mu protein F like protein</fullName>
    </submittedName>
</protein>
<gene>
    <name evidence="3" type="ORF">GA0061080_102238</name>
</gene>
<dbReference type="InterPro" id="IPR041110">
    <property type="entry name" value="PBECR2"/>
</dbReference>
<keyword evidence="4" id="KW-1185">Reference proteome</keyword>
<dbReference type="OrthoDB" id="9813502at2"/>
<evidence type="ECO:0000259" key="2">
    <source>
        <dbReference type="Pfam" id="PF18810"/>
    </source>
</evidence>
<dbReference type="Pfam" id="PF18810">
    <property type="entry name" value="PBECR2"/>
    <property type="match status" value="1"/>
</dbReference>
<accession>A0A1C4BM89</accession>
<organism evidence="3 4">
    <name type="scientific">Gilliamella intestini</name>
    <dbReference type="NCBI Taxonomy" id="1798183"/>
    <lineage>
        <taxon>Bacteria</taxon>
        <taxon>Pseudomonadati</taxon>
        <taxon>Pseudomonadota</taxon>
        <taxon>Gammaproteobacteria</taxon>
        <taxon>Orbales</taxon>
        <taxon>Orbaceae</taxon>
        <taxon>Gilliamella</taxon>
    </lineage>
</organism>
<proteinExistence type="predicted"/>
<reference evidence="4" key="1">
    <citation type="submission" date="2016-08" db="EMBL/GenBank/DDBJ databases">
        <authorList>
            <person name="Varghese N."/>
            <person name="Submissions Spin"/>
        </authorList>
    </citation>
    <scope>NUCLEOTIDE SEQUENCE [LARGE SCALE GENOMIC DNA]</scope>
    <source>
        <strain evidence="4">R-53144</strain>
    </source>
</reference>
<sequence>MVNVAYGSLPFKEQIEFFRRKANVPTNSYVDIYNNEHDYAFVVAGANRNALLNDFRAAIDKAISQGTTLDEFRKDFAEIVERHGWSYNGGFNWRTRIIYETNLNSSYQAGRYQQLRDAKFPYMEYLHSDYVEHPRELHQSWDHLVLDFNDPWWNTHFPPNGYGCQCRVRGRTKGDLKRMGKNQPDKAPTINWVDRVIGENSGNPRIARVPEGIDPSFEHIPGQSRLDNFVPNPLDTDPTLKRGLPSSKATDEWPAIREVSKNRLLEKGLTEEDYANIFLNEFGATLTKPAIFKDVAGDALVIGKQLFTVSKTGELKVTKRGREQFLLLLADSLKLPDEIWTRMEYFDHLQKSVVRRRYISRFMIDGEVKPMLAVFEVGDDGWLGVTTFAPDNPDYLEQLRVGVRVFKRT</sequence>
<dbReference type="EMBL" id="FMBA01000022">
    <property type="protein sequence ID" value="SCC08039.1"/>
    <property type="molecule type" value="Genomic_DNA"/>
</dbReference>
<evidence type="ECO:0000313" key="4">
    <source>
        <dbReference type="Proteomes" id="UP000199698"/>
    </source>
</evidence>
<dbReference type="RefSeq" id="WP_091123314.1">
    <property type="nucleotide sequence ID" value="NZ_FMBA01000022.1"/>
</dbReference>
<name>A0A1C4BM89_9GAMM</name>
<dbReference type="STRING" id="1798183.GA0061080_102238"/>
<dbReference type="Pfam" id="PF04233">
    <property type="entry name" value="Phage_Mu_F"/>
    <property type="match status" value="1"/>
</dbReference>